<keyword evidence="2" id="KW-0934">Plastid</keyword>
<comment type="subcellular location">
    <subcellularLocation>
        <location evidence="1">Plastid</location>
    </subcellularLocation>
</comment>
<protein>
    <submittedName>
        <fullName evidence="6">Plastid-lipid-associated protein, chloroplastic</fullName>
    </submittedName>
</protein>
<evidence type="ECO:0000256" key="2">
    <source>
        <dbReference type="ARBA" id="ARBA00022640"/>
    </source>
</evidence>
<dbReference type="Pfam" id="PF04755">
    <property type="entry name" value="PAP_fibrillin"/>
    <property type="match status" value="1"/>
</dbReference>
<name>A0A2I0AM31_9ASPA</name>
<dbReference type="PANTHER" id="PTHR31906">
    <property type="entry name" value="PLASTID-LIPID-ASSOCIATED PROTEIN 4, CHLOROPLASTIC-RELATED"/>
    <property type="match status" value="1"/>
</dbReference>
<dbReference type="AlphaFoldDB" id="A0A2I0AM31"/>
<gene>
    <name evidence="6" type="primary">PAP</name>
    <name evidence="6" type="ORF">AXF42_Ash012737</name>
</gene>
<evidence type="ECO:0000256" key="1">
    <source>
        <dbReference type="ARBA" id="ARBA00004474"/>
    </source>
</evidence>
<dbReference type="OrthoDB" id="498392at2759"/>
<dbReference type="InterPro" id="IPR006843">
    <property type="entry name" value="PAP/fibrillin_dom"/>
</dbReference>
<reference evidence="6 7" key="1">
    <citation type="journal article" date="2017" name="Nature">
        <title>The Apostasia genome and the evolution of orchids.</title>
        <authorList>
            <person name="Zhang G.Q."/>
            <person name="Liu K.W."/>
            <person name="Li Z."/>
            <person name="Lohaus R."/>
            <person name="Hsiao Y.Y."/>
            <person name="Niu S.C."/>
            <person name="Wang J.Y."/>
            <person name="Lin Y.C."/>
            <person name="Xu Q."/>
            <person name="Chen L.J."/>
            <person name="Yoshida K."/>
            <person name="Fujiwara S."/>
            <person name="Wang Z.W."/>
            <person name="Zhang Y.Q."/>
            <person name="Mitsuda N."/>
            <person name="Wang M."/>
            <person name="Liu G.H."/>
            <person name="Pecoraro L."/>
            <person name="Huang H.X."/>
            <person name="Xiao X.J."/>
            <person name="Lin M."/>
            <person name="Wu X.Y."/>
            <person name="Wu W.L."/>
            <person name="Chen Y.Y."/>
            <person name="Chang S.B."/>
            <person name="Sakamoto S."/>
            <person name="Ohme-Takagi M."/>
            <person name="Yagi M."/>
            <person name="Zeng S.J."/>
            <person name="Shen C.Y."/>
            <person name="Yeh C.M."/>
            <person name="Luo Y.B."/>
            <person name="Tsai W.C."/>
            <person name="Van de Peer Y."/>
            <person name="Liu Z.J."/>
        </authorList>
    </citation>
    <scope>NUCLEOTIDE SEQUENCE [LARGE SCALE GENOMIC DNA]</scope>
    <source>
        <strain evidence="7">cv. Shenzhen</strain>
        <tissue evidence="6">Stem</tissue>
    </source>
</reference>
<proteinExistence type="predicted"/>
<feature type="domain" description="Plastid lipid-associated protein/fibrillin conserved" evidence="5">
    <location>
        <begin position="105"/>
        <end position="321"/>
    </location>
</feature>
<keyword evidence="7" id="KW-1185">Reference proteome</keyword>
<evidence type="ECO:0000313" key="6">
    <source>
        <dbReference type="EMBL" id="PKA56607.1"/>
    </source>
</evidence>
<feature type="region of interest" description="Disordered" evidence="4">
    <location>
        <begin position="70"/>
        <end position="92"/>
    </location>
</feature>
<accession>A0A2I0AM31</accession>
<dbReference type="EMBL" id="KZ451970">
    <property type="protein sequence ID" value="PKA56607.1"/>
    <property type="molecule type" value="Genomic_DNA"/>
</dbReference>
<keyword evidence="3" id="KW-0809">Transit peptide</keyword>
<evidence type="ECO:0000313" key="7">
    <source>
        <dbReference type="Proteomes" id="UP000236161"/>
    </source>
</evidence>
<dbReference type="Proteomes" id="UP000236161">
    <property type="component" value="Unassembled WGS sequence"/>
</dbReference>
<sequence>MAASASWSSFAIKAPPACAWAAPAGRRRLHPPASAAPFGGSAARKNRAPLWISLPLASLSSFLPRAAADDDEYGSEKAPEDPSGGLAVADPTKEDKLAPAGEIAELKRKLLDLLYGTDRGLRATSETRAEVNEIISQLEAKNPTPAPTEALNLLNGKWILAYTSFAGLFPLLGTDRLPQLVKVDEISQTIDSEAFTVQNSVRFTGPLSSTSVTTNAKFDVRSPKRVQMKFEEGIIGTPQLTDSIVIPEKVEFFGQKIDLSPLKGVISSLQDTASSVAKTISSQPPIKIPISNTNAQSWLLTTYLDYELRISRGDGSSAFVLIKEGSSLLS</sequence>
<evidence type="ECO:0000256" key="4">
    <source>
        <dbReference type="SAM" id="MobiDB-lite"/>
    </source>
</evidence>
<dbReference type="InterPro" id="IPR039633">
    <property type="entry name" value="PAP"/>
</dbReference>
<dbReference type="STRING" id="1088818.A0A2I0AM31"/>
<evidence type="ECO:0000259" key="5">
    <source>
        <dbReference type="Pfam" id="PF04755"/>
    </source>
</evidence>
<evidence type="ECO:0000256" key="3">
    <source>
        <dbReference type="ARBA" id="ARBA00022946"/>
    </source>
</evidence>
<dbReference type="GO" id="GO:0009536">
    <property type="term" value="C:plastid"/>
    <property type="evidence" value="ECO:0007669"/>
    <property type="project" value="UniProtKB-SubCell"/>
</dbReference>
<organism evidence="6 7">
    <name type="scientific">Apostasia shenzhenica</name>
    <dbReference type="NCBI Taxonomy" id="1088818"/>
    <lineage>
        <taxon>Eukaryota</taxon>
        <taxon>Viridiplantae</taxon>
        <taxon>Streptophyta</taxon>
        <taxon>Embryophyta</taxon>
        <taxon>Tracheophyta</taxon>
        <taxon>Spermatophyta</taxon>
        <taxon>Magnoliopsida</taxon>
        <taxon>Liliopsida</taxon>
        <taxon>Asparagales</taxon>
        <taxon>Orchidaceae</taxon>
        <taxon>Apostasioideae</taxon>
        <taxon>Apostasia</taxon>
    </lineage>
</organism>